<dbReference type="AlphaFoldDB" id="A0A9D1E4F3"/>
<feature type="transmembrane region" description="Helical" evidence="1">
    <location>
        <begin position="27"/>
        <end position="48"/>
    </location>
</feature>
<dbReference type="Proteomes" id="UP000824200">
    <property type="component" value="Unassembled WGS sequence"/>
</dbReference>
<evidence type="ECO:0000313" key="2">
    <source>
        <dbReference type="EMBL" id="HIR66235.1"/>
    </source>
</evidence>
<reference evidence="2" key="2">
    <citation type="journal article" date="2021" name="PeerJ">
        <title>Extensive microbial diversity within the chicken gut microbiome revealed by metagenomics and culture.</title>
        <authorList>
            <person name="Gilroy R."/>
            <person name="Ravi A."/>
            <person name="Getino M."/>
            <person name="Pursley I."/>
            <person name="Horton D.L."/>
            <person name="Alikhan N.F."/>
            <person name="Baker D."/>
            <person name="Gharbi K."/>
            <person name="Hall N."/>
            <person name="Watson M."/>
            <person name="Adriaenssens E.M."/>
            <person name="Foster-Nyarko E."/>
            <person name="Jarju S."/>
            <person name="Secka A."/>
            <person name="Antonio M."/>
            <person name="Oren A."/>
            <person name="Chaudhuri R.R."/>
            <person name="La Ragione R."/>
            <person name="Hildebrand F."/>
            <person name="Pallen M.J."/>
        </authorList>
    </citation>
    <scope>NUCLEOTIDE SEQUENCE</scope>
    <source>
        <strain evidence="2">CHK121-14286</strain>
    </source>
</reference>
<evidence type="ECO:0000256" key="1">
    <source>
        <dbReference type="SAM" id="Phobius"/>
    </source>
</evidence>
<reference evidence="2" key="1">
    <citation type="submission" date="2020-10" db="EMBL/GenBank/DDBJ databases">
        <authorList>
            <person name="Gilroy R."/>
        </authorList>
    </citation>
    <scope>NUCLEOTIDE SEQUENCE</scope>
    <source>
        <strain evidence="2">CHK121-14286</strain>
    </source>
</reference>
<keyword evidence="1" id="KW-0472">Membrane</keyword>
<sequence>MSRHAENADFAEERCKMSLMMFVSETLNIVLIALGAVLVLAVIAILSVKAVKRKRLAAQQQQQQAVDEGVRKKMLEIRNEYLVLPRNITYSVGPEGEIAVGRYLLKSSVEGEKTFNLRLNGLVQPFSDGTVITLGLGDTVCAVSNSALIKPYVEDKHVQ</sequence>
<protein>
    <submittedName>
        <fullName evidence="2">Uncharacterized protein</fullName>
    </submittedName>
</protein>
<accession>A0A9D1E4F3</accession>
<dbReference type="EMBL" id="DVHL01000042">
    <property type="protein sequence ID" value="HIR66235.1"/>
    <property type="molecule type" value="Genomic_DNA"/>
</dbReference>
<keyword evidence="1" id="KW-1133">Transmembrane helix</keyword>
<gene>
    <name evidence="2" type="ORF">IAC95_05095</name>
</gene>
<keyword evidence="1" id="KW-0812">Transmembrane</keyword>
<organism evidence="2 3">
    <name type="scientific">Candidatus Fimimonas gallinarum</name>
    <dbReference type="NCBI Taxonomy" id="2840821"/>
    <lineage>
        <taxon>Bacteria</taxon>
        <taxon>Pseudomonadati</taxon>
        <taxon>Myxococcota</taxon>
        <taxon>Myxococcia</taxon>
        <taxon>Myxococcales</taxon>
        <taxon>Cystobacterineae</taxon>
        <taxon>Myxococcaceae</taxon>
        <taxon>Myxococcaceae incertae sedis</taxon>
        <taxon>Candidatus Fimimonas</taxon>
    </lineage>
</organism>
<evidence type="ECO:0000313" key="3">
    <source>
        <dbReference type="Proteomes" id="UP000824200"/>
    </source>
</evidence>
<name>A0A9D1E4F3_9BACT</name>
<comment type="caution">
    <text evidence="2">The sequence shown here is derived from an EMBL/GenBank/DDBJ whole genome shotgun (WGS) entry which is preliminary data.</text>
</comment>
<proteinExistence type="predicted"/>